<keyword evidence="12" id="KW-1185">Reference proteome</keyword>
<feature type="region of interest" description="Disordered" evidence="9">
    <location>
        <begin position="1"/>
        <end position="25"/>
    </location>
</feature>
<keyword evidence="2 8" id="KW-0813">Transport</keyword>
<dbReference type="GO" id="GO:0055085">
    <property type="term" value="P:transmembrane transport"/>
    <property type="evidence" value="ECO:0007669"/>
    <property type="project" value="InterPro"/>
</dbReference>
<feature type="transmembrane region" description="Helical" evidence="8">
    <location>
        <begin position="263"/>
        <end position="284"/>
    </location>
</feature>
<feature type="transmembrane region" description="Helical" evidence="8">
    <location>
        <begin position="163"/>
        <end position="182"/>
    </location>
</feature>
<dbReference type="EMBL" id="FOHO01000001">
    <property type="protein sequence ID" value="SES65100.1"/>
    <property type="molecule type" value="Genomic_DNA"/>
</dbReference>
<keyword evidence="7 8" id="KW-0472">Membrane</keyword>
<dbReference type="PANTHER" id="PTHR43357:SF3">
    <property type="entry name" value="FE(3+)-TRANSPORT SYSTEM PERMEASE PROTEIN FBPB 2"/>
    <property type="match status" value="1"/>
</dbReference>
<evidence type="ECO:0000256" key="8">
    <source>
        <dbReference type="RuleBase" id="RU363032"/>
    </source>
</evidence>
<evidence type="ECO:0000256" key="9">
    <source>
        <dbReference type="SAM" id="MobiDB-lite"/>
    </source>
</evidence>
<accession>A0A1H9Y865</accession>
<dbReference type="PROSITE" id="PS50928">
    <property type="entry name" value="ABC_TM1"/>
    <property type="match status" value="2"/>
</dbReference>
<dbReference type="GO" id="GO:0005886">
    <property type="term" value="C:plasma membrane"/>
    <property type="evidence" value="ECO:0007669"/>
    <property type="project" value="UniProtKB-SubCell"/>
</dbReference>
<dbReference type="Proteomes" id="UP000199180">
    <property type="component" value="Unassembled WGS sequence"/>
</dbReference>
<dbReference type="PANTHER" id="PTHR43357">
    <property type="entry name" value="INNER MEMBRANE ABC TRANSPORTER PERMEASE PROTEIN YDCV"/>
    <property type="match status" value="1"/>
</dbReference>
<dbReference type="FunFam" id="1.10.3720.10:FF:000088">
    <property type="entry name" value="Iron(III) ABC transporter, permease protein"/>
    <property type="match status" value="1"/>
</dbReference>
<keyword evidence="6 8" id="KW-1133">Transmembrane helix</keyword>
<protein>
    <submittedName>
        <fullName evidence="11">Iron(III) transport system permease protein</fullName>
    </submittedName>
</protein>
<feature type="transmembrane region" description="Helical" evidence="8">
    <location>
        <begin position="432"/>
        <end position="451"/>
    </location>
</feature>
<evidence type="ECO:0000259" key="10">
    <source>
        <dbReference type="PROSITE" id="PS50928"/>
    </source>
</evidence>
<name>A0A1H9Y865_9RHOB</name>
<dbReference type="CDD" id="cd06261">
    <property type="entry name" value="TM_PBP2"/>
    <property type="match status" value="2"/>
</dbReference>
<dbReference type="InterPro" id="IPR035906">
    <property type="entry name" value="MetI-like_sf"/>
</dbReference>
<feature type="transmembrane region" description="Helical" evidence="8">
    <location>
        <begin position="540"/>
        <end position="559"/>
    </location>
</feature>
<feature type="domain" description="ABC transmembrane type-1" evidence="10">
    <location>
        <begin position="352"/>
        <end position="558"/>
    </location>
</feature>
<dbReference type="STRING" id="364199.SAMN04489858_10172"/>
<feature type="transmembrane region" description="Helical" evidence="8">
    <location>
        <begin position="112"/>
        <end position="130"/>
    </location>
</feature>
<feature type="transmembrane region" description="Helical" evidence="8">
    <location>
        <begin position="219"/>
        <end position="243"/>
    </location>
</feature>
<evidence type="ECO:0000313" key="12">
    <source>
        <dbReference type="Proteomes" id="UP000199180"/>
    </source>
</evidence>
<dbReference type="AlphaFoldDB" id="A0A1H9Y865"/>
<evidence type="ECO:0000256" key="6">
    <source>
        <dbReference type="ARBA" id="ARBA00022989"/>
    </source>
</evidence>
<sequence>MRYRPDMSVNEATTPRQRTHDHALRQGSGTGWSLAAVLIAALVMLPVGAVAWMALNPTDNIWPHLLSTVLPRYLANTAILALGTGLLSAAMGAGAAWLVSMYDFPGRRGLEWLLLLPLAVPAYIGAYALADFLDYSGPVQTALRGWFGWESARDYWFPRIRSIEAAILVLSAALYPYVYLLTRAALHEQSGSAYEVARALGTGPWGLFRRLGLPLARPAIVAGSAIAMMESVADYGVVSYFNVQTLNTGIFTTWLERRNAGGAAQIACVILLVVVVLALWERFGRRNARYHQNARQPRPIMRQRLGGLAGAAAMLACFLPFALGFLLPVGVILNYALAYPQGWVTPGLGLAAWHTVSLGAVAAVLTVLLALIMVYGVRLSGRSLPRLLLPITTIGYAAPGAVLAVGILIPLAALDHRVADFWLNLTGTDPGLILTGTGFAMIFAYLVRFFAIGQGAIDGAFTRVPPSLPMAARSLGRSNLGTLRDLYLPLMRGSVGSALLLIFVDCSKELPATLLLRPFNYETLATRVFEKASLEDLGNAAPAALLVMAMGLLAVVLLARTNLGLRKPADRAIAGTPTG</sequence>
<evidence type="ECO:0000256" key="4">
    <source>
        <dbReference type="ARBA" id="ARBA00022519"/>
    </source>
</evidence>
<dbReference type="Pfam" id="PF00528">
    <property type="entry name" value="BPD_transp_1"/>
    <property type="match status" value="1"/>
</dbReference>
<dbReference type="Gene3D" id="1.10.3720.10">
    <property type="entry name" value="MetI-like"/>
    <property type="match status" value="2"/>
</dbReference>
<proteinExistence type="inferred from homology"/>
<reference evidence="11 12" key="1">
    <citation type="submission" date="2016-10" db="EMBL/GenBank/DDBJ databases">
        <authorList>
            <person name="de Groot N.N."/>
        </authorList>
    </citation>
    <scope>NUCLEOTIDE SEQUENCE [LARGE SCALE GENOMIC DNA]</scope>
    <source>
        <strain evidence="11 12">DSM 17862</strain>
    </source>
</reference>
<gene>
    <name evidence="11" type="ORF">SAMN04489858_10172</name>
</gene>
<keyword evidence="4" id="KW-0997">Cell inner membrane</keyword>
<evidence type="ECO:0000256" key="3">
    <source>
        <dbReference type="ARBA" id="ARBA00022475"/>
    </source>
</evidence>
<organism evidence="11 12">
    <name type="scientific">Paracoccus homiensis</name>
    <dbReference type="NCBI Taxonomy" id="364199"/>
    <lineage>
        <taxon>Bacteria</taxon>
        <taxon>Pseudomonadati</taxon>
        <taxon>Pseudomonadota</taxon>
        <taxon>Alphaproteobacteria</taxon>
        <taxon>Rhodobacterales</taxon>
        <taxon>Paracoccaceae</taxon>
        <taxon>Paracoccus</taxon>
    </lineage>
</organism>
<feature type="transmembrane region" description="Helical" evidence="8">
    <location>
        <begin position="32"/>
        <end position="55"/>
    </location>
</feature>
<dbReference type="SUPFAM" id="SSF161098">
    <property type="entry name" value="MetI-like"/>
    <property type="match status" value="2"/>
</dbReference>
<feature type="transmembrane region" description="Helical" evidence="8">
    <location>
        <begin position="387"/>
        <end position="412"/>
    </location>
</feature>
<comment type="subcellular location">
    <subcellularLocation>
        <location evidence="1">Cell inner membrane</location>
        <topology evidence="1">Multi-pass membrane protein</topology>
    </subcellularLocation>
    <subcellularLocation>
        <location evidence="8">Cell membrane</location>
        <topology evidence="8">Multi-pass membrane protein</topology>
    </subcellularLocation>
</comment>
<comment type="similarity">
    <text evidence="8">Belongs to the binding-protein-dependent transport system permease family.</text>
</comment>
<feature type="transmembrane region" description="Helical" evidence="8">
    <location>
        <begin position="305"/>
        <end position="338"/>
    </location>
</feature>
<dbReference type="InterPro" id="IPR000515">
    <property type="entry name" value="MetI-like"/>
</dbReference>
<feature type="domain" description="ABC transmembrane type-1" evidence="10">
    <location>
        <begin position="74"/>
        <end position="281"/>
    </location>
</feature>
<feature type="transmembrane region" description="Helical" evidence="8">
    <location>
        <begin position="350"/>
        <end position="375"/>
    </location>
</feature>
<evidence type="ECO:0000256" key="7">
    <source>
        <dbReference type="ARBA" id="ARBA00023136"/>
    </source>
</evidence>
<keyword evidence="3" id="KW-1003">Cell membrane</keyword>
<evidence type="ECO:0000313" key="11">
    <source>
        <dbReference type="EMBL" id="SES65100.1"/>
    </source>
</evidence>
<keyword evidence="5 8" id="KW-0812">Transmembrane</keyword>
<evidence type="ECO:0000256" key="5">
    <source>
        <dbReference type="ARBA" id="ARBA00022692"/>
    </source>
</evidence>
<feature type="transmembrane region" description="Helical" evidence="8">
    <location>
        <begin position="75"/>
        <end position="100"/>
    </location>
</feature>
<evidence type="ECO:0000256" key="1">
    <source>
        <dbReference type="ARBA" id="ARBA00004429"/>
    </source>
</evidence>
<evidence type="ECO:0000256" key="2">
    <source>
        <dbReference type="ARBA" id="ARBA00022448"/>
    </source>
</evidence>